<evidence type="ECO:0000313" key="2">
    <source>
        <dbReference type="Proteomes" id="UP000277864"/>
    </source>
</evidence>
<accession>A0A429Z6A1</accession>
<dbReference type="Proteomes" id="UP000277864">
    <property type="component" value="Unassembled WGS sequence"/>
</dbReference>
<proteinExistence type="predicted"/>
<sequence length="125" mass="15382">MNNDEIKNYLDGFYTREQICDKLGIAMNTLKKYEQEIEQEFSNLDNYESINIEGKHYNRYSWYYFTSIDSLEKHLKIKYVVPDWDKNRVVLYKSSKRGNPTYFNKNYYEIVKYKKILRREMLLKI</sequence>
<dbReference type="RefSeq" id="WP_125943150.1">
    <property type="nucleotide sequence ID" value="NZ_PXZH01000002.1"/>
</dbReference>
<comment type="caution">
    <text evidence="1">The sequence shown here is derived from an EMBL/GenBank/DDBJ whole genome shotgun (WGS) entry which is preliminary data.</text>
</comment>
<evidence type="ECO:0000313" key="1">
    <source>
        <dbReference type="EMBL" id="RST89216.1"/>
    </source>
</evidence>
<dbReference type="AlphaFoldDB" id="A0A429Z6A1"/>
<organism evidence="1 2">
    <name type="scientific">Vagococcus humatus</name>
    <dbReference type="NCBI Taxonomy" id="1889241"/>
    <lineage>
        <taxon>Bacteria</taxon>
        <taxon>Bacillati</taxon>
        <taxon>Bacillota</taxon>
        <taxon>Bacilli</taxon>
        <taxon>Lactobacillales</taxon>
        <taxon>Enterococcaceae</taxon>
        <taxon>Vagococcus</taxon>
    </lineage>
</organism>
<gene>
    <name evidence="1" type="ORF">C7P63_05420</name>
</gene>
<protein>
    <submittedName>
        <fullName evidence="1">Uncharacterized protein</fullName>
    </submittedName>
</protein>
<reference evidence="1 2" key="1">
    <citation type="submission" date="2018-03" db="EMBL/GenBank/DDBJ databases">
        <authorList>
            <person name="Gulvik C.A."/>
        </authorList>
    </citation>
    <scope>NUCLEOTIDE SEQUENCE [LARGE SCALE GENOMIC DNA]</scope>
    <source>
        <strain evidence="1 2">JCM 31581</strain>
    </source>
</reference>
<name>A0A429Z6A1_9ENTE</name>
<keyword evidence="2" id="KW-1185">Reference proteome</keyword>
<dbReference type="EMBL" id="PXZH01000002">
    <property type="protein sequence ID" value="RST89216.1"/>
    <property type="molecule type" value="Genomic_DNA"/>
</dbReference>